<evidence type="ECO:0000313" key="1">
    <source>
        <dbReference type="EMBL" id="KAF5874458.1"/>
    </source>
</evidence>
<name>A0A8H6EJE3_9HELO</name>
<protein>
    <submittedName>
        <fullName evidence="1">Uncharacterized protein</fullName>
    </submittedName>
</protein>
<accession>A0A8H6EJE3</accession>
<dbReference type="Proteomes" id="UP000531561">
    <property type="component" value="Unassembled WGS sequence"/>
</dbReference>
<dbReference type="EMBL" id="JABFCT010000007">
    <property type="protein sequence ID" value="KAF5874458.1"/>
    <property type="molecule type" value="Genomic_DNA"/>
</dbReference>
<dbReference type="AlphaFoldDB" id="A0A8H6EJE3"/>
<dbReference type="RefSeq" id="XP_037193404.1">
    <property type="nucleotide sequence ID" value="XM_037334870.1"/>
</dbReference>
<proteinExistence type="predicted"/>
<dbReference type="OrthoDB" id="10480309at2759"/>
<reference evidence="1 2" key="1">
    <citation type="journal article" date="2020" name="Phytopathology">
        <title>A high-quality genome resource of Botrytis fragariae, a new and rapidly spreading fungal pathogen causing strawberry gray mold in the U.S.A.</title>
        <authorList>
            <person name="Wu Y."/>
            <person name="Saski C.A."/>
            <person name="Schnabel G."/>
            <person name="Xiao S."/>
            <person name="Hu M."/>
        </authorList>
    </citation>
    <scope>NUCLEOTIDE SEQUENCE [LARGE SCALE GENOMIC DNA]</scope>
    <source>
        <strain evidence="1 2">BVB16</strain>
    </source>
</reference>
<gene>
    <name evidence="1" type="ORF">Bfra_004467</name>
</gene>
<comment type="caution">
    <text evidence="1">The sequence shown here is derived from an EMBL/GenBank/DDBJ whole genome shotgun (WGS) entry which is preliminary data.</text>
</comment>
<sequence>MQEMPLARLAVANVNLCFRLKATAAQGEEVLFFFFFFNHMTSVSFLQDLKKTLSKSKKTLQI</sequence>
<organism evidence="1 2">
    <name type="scientific">Botrytis fragariae</name>
    <dbReference type="NCBI Taxonomy" id="1964551"/>
    <lineage>
        <taxon>Eukaryota</taxon>
        <taxon>Fungi</taxon>
        <taxon>Dikarya</taxon>
        <taxon>Ascomycota</taxon>
        <taxon>Pezizomycotina</taxon>
        <taxon>Leotiomycetes</taxon>
        <taxon>Helotiales</taxon>
        <taxon>Sclerotiniaceae</taxon>
        <taxon>Botrytis</taxon>
    </lineage>
</organism>
<dbReference type="GeneID" id="59258562"/>
<evidence type="ECO:0000313" key="2">
    <source>
        <dbReference type="Proteomes" id="UP000531561"/>
    </source>
</evidence>
<keyword evidence="2" id="KW-1185">Reference proteome</keyword>